<dbReference type="PROSITE" id="PS50096">
    <property type="entry name" value="IQ"/>
    <property type="match status" value="2"/>
</dbReference>
<feature type="compositionally biased region" description="Polar residues" evidence="1">
    <location>
        <begin position="1034"/>
        <end position="1046"/>
    </location>
</feature>
<feature type="compositionally biased region" description="Polar residues" evidence="1">
    <location>
        <begin position="534"/>
        <end position="545"/>
    </location>
</feature>
<feature type="compositionally biased region" description="Polar residues" evidence="1">
    <location>
        <begin position="184"/>
        <end position="198"/>
    </location>
</feature>
<feature type="region of interest" description="Disordered" evidence="1">
    <location>
        <begin position="1059"/>
        <end position="1093"/>
    </location>
</feature>
<feature type="region of interest" description="Disordered" evidence="1">
    <location>
        <begin position="369"/>
        <end position="397"/>
    </location>
</feature>
<evidence type="ECO:0000313" key="2">
    <source>
        <dbReference type="EMBL" id="ORX66653.1"/>
    </source>
</evidence>
<evidence type="ECO:0000256" key="1">
    <source>
        <dbReference type="SAM" id="MobiDB-lite"/>
    </source>
</evidence>
<sequence length="1093" mass="119619">MSYRPVSGLSDVDSIASDADDEDALFGPASNAEFRRMQAHDEHRRRTQVLMLLPLDDVYFNTPEHEASAVKLQAWWRSIMAQRQYMRMRSSALLIQRIARGALARRTFRRRRHELQQLAFKGSVSARRRKDQGWVPPPLAYSRSEPPLSRSEPMISSPPAFAASNASAATIETTKVRRGRSIRNWFQRSSPPSDTSDNARPIHNSNHHHHPQVNTTHHRSSTNRATRLISRIFSTLTPSRRSSANHAATTVNIVVHAAAEAAATVLDRPASRPISKQQKKHLKRARRYLLLLGTRLAALSPRSQRSMVVCSAAGGMLSQSLLSVNDPSLVSISNSPRLSIHLSKDTLHLHHSQSTQLFPASTATIPLSTLLTQPPNSTPQQPDTDPPASPTTLKPKRSILRAKIGLLGRQSPRSPEHAPMSAPAERVPMVTARVYPVVEIDKRSEEISLPQSPPMSIRSVQVAAKPHMMPPVHQPTDHNDMHSGNSARPLHVHGFQKTRVQPPIQPVHSTQSDEDPLEQGSSRIAVDSSEESETCNATHGTTVDSSMPFIPLKSSTPNVEAADMADKSEDDDMPLGELARSSNESSAVSPMAIDEESAENGPETPVRQARKITDANLVSDMDFKDSPATASPTIAHIDSLFLMADENMAAAQQVQMKHDGEELSPRLSLRLSANASTFNNFNISAFAPSTEPIIESAEASLQDSEDRPRAAPASTVGPEPKSAENDTNSMASVASKPVDAEENQEEKEETPALARLRSLRARRLGQAVTTSTAADAETSGSRRFRATQTLPKAKHVVQKPLSKMGPLQLDRLTKLNTRRNSTYLTCKIEKYTVEKEGDRPPSPSSMMQERALLRRVARGEINEDGDYVYASGLDDDDSASDVSMASAELPDDTVGLGVANLPIAANAAIHELVETRPLTPADDLSDTDMAAMPGSSRALLEGFQEAGPVEPSDSSDAHDGSKRKSIELPRLPSVDVGSKKQRRRQRIQWGSCDTLTATRLLGRLPVPNALGEYAGMPGKPILLRDVPVPDDPETNQPSSKRVPASNNLKVVRVACITYPNSTNPEEFDSDESDEDLMDDDEEYVPRRSASRKK</sequence>
<feature type="region of interest" description="Disordered" evidence="1">
    <location>
        <begin position="1022"/>
        <end position="1046"/>
    </location>
</feature>
<dbReference type="InterPro" id="IPR027417">
    <property type="entry name" value="P-loop_NTPase"/>
</dbReference>
<feature type="region of interest" description="Disordered" evidence="1">
    <location>
        <begin position="126"/>
        <end position="223"/>
    </location>
</feature>
<dbReference type="SUPFAM" id="SSF52540">
    <property type="entry name" value="P-loop containing nucleoside triphosphate hydrolases"/>
    <property type="match status" value="1"/>
</dbReference>
<feature type="compositionally biased region" description="Basic and acidic residues" evidence="1">
    <location>
        <begin position="955"/>
        <end position="967"/>
    </location>
</feature>
<accession>A0A1Y1VZG9</accession>
<feature type="compositionally biased region" description="Acidic residues" evidence="1">
    <location>
        <begin position="1065"/>
        <end position="1082"/>
    </location>
</feature>
<proteinExistence type="predicted"/>
<dbReference type="GeneID" id="63802412"/>
<dbReference type="RefSeq" id="XP_040740641.1">
    <property type="nucleotide sequence ID" value="XM_040885764.1"/>
</dbReference>
<comment type="caution">
    <text evidence="2">The sequence shown here is derived from an EMBL/GenBank/DDBJ whole genome shotgun (WGS) entry which is preliminary data.</text>
</comment>
<feature type="region of interest" description="Disordered" evidence="1">
    <location>
        <begin position="945"/>
        <end position="987"/>
    </location>
</feature>
<dbReference type="Proteomes" id="UP000193922">
    <property type="component" value="Unassembled WGS sequence"/>
</dbReference>
<dbReference type="Pfam" id="PF00612">
    <property type="entry name" value="IQ"/>
    <property type="match status" value="2"/>
</dbReference>
<feature type="compositionally biased region" description="Low complexity" evidence="1">
    <location>
        <begin position="142"/>
        <end position="169"/>
    </location>
</feature>
<name>A0A1Y1VZG9_9FUNG</name>
<dbReference type="InterPro" id="IPR000048">
    <property type="entry name" value="IQ_motif_EF-hand-BS"/>
</dbReference>
<dbReference type="AlphaFoldDB" id="A0A1Y1VZG9"/>
<gene>
    <name evidence="2" type="ORF">DL89DRAFT_260267</name>
</gene>
<dbReference type="OrthoDB" id="5593284at2759"/>
<organism evidence="2 3">
    <name type="scientific">Linderina pennispora</name>
    <dbReference type="NCBI Taxonomy" id="61395"/>
    <lineage>
        <taxon>Eukaryota</taxon>
        <taxon>Fungi</taxon>
        <taxon>Fungi incertae sedis</taxon>
        <taxon>Zoopagomycota</taxon>
        <taxon>Kickxellomycotina</taxon>
        <taxon>Kickxellomycetes</taxon>
        <taxon>Kickxellales</taxon>
        <taxon>Kickxellaceae</taxon>
        <taxon>Linderina</taxon>
    </lineage>
</organism>
<dbReference type="Gene3D" id="1.20.5.190">
    <property type="match status" value="1"/>
</dbReference>
<feature type="compositionally biased region" description="Polar residues" evidence="1">
    <location>
        <begin position="369"/>
        <end position="383"/>
    </location>
</feature>
<dbReference type="EMBL" id="MCFD01000015">
    <property type="protein sequence ID" value="ORX66653.1"/>
    <property type="molecule type" value="Genomic_DNA"/>
</dbReference>
<protein>
    <submittedName>
        <fullName evidence="2">Uncharacterized protein</fullName>
    </submittedName>
</protein>
<feature type="region of interest" description="Disordered" evidence="1">
    <location>
        <begin position="505"/>
        <end position="609"/>
    </location>
</feature>
<reference evidence="2 3" key="1">
    <citation type="submission" date="2016-07" db="EMBL/GenBank/DDBJ databases">
        <title>Pervasive Adenine N6-methylation of Active Genes in Fungi.</title>
        <authorList>
            <consortium name="DOE Joint Genome Institute"/>
            <person name="Mondo S.J."/>
            <person name="Dannebaum R.O."/>
            <person name="Kuo R.C."/>
            <person name="Labutti K."/>
            <person name="Haridas S."/>
            <person name="Kuo A."/>
            <person name="Salamov A."/>
            <person name="Ahrendt S.R."/>
            <person name="Lipzen A."/>
            <person name="Sullivan W."/>
            <person name="Andreopoulos W.B."/>
            <person name="Clum A."/>
            <person name="Lindquist E."/>
            <person name="Daum C."/>
            <person name="Ramamoorthy G.K."/>
            <person name="Gryganskyi A."/>
            <person name="Culley D."/>
            <person name="Magnuson J.K."/>
            <person name="James T.Y."/>
            <person name="O'Malley M.A."/>
            <person name="Stajich J.E."/>
            <person name="Spatafora J.W."/>
            <person name="Visel A."/>
            <person name="Grigoriev I.V."/>
        </authorList>
    </citation>
    <scope>NUCLEOTIDE SEQUENCE [LARGE SCALE GENOMIC DNA]</scope>
    <source>
        <strain evidence="2 3">ATCC 12442</strain>
    </source>
</reference>
<feature type="region of interest" description="Disordered" evidence="1">
    <location>
        <begin position="698"/>
        <end position="753"/>
    </location>
</feature>
<dbReference type="SMART" id="SM00015">
    <property type="entry name" value="IQ"/>
    <property type="match status" value="2"/>
</dbReference>
<feature type="compositionally biased region" description="Basic residues" evidence="1">
    <location>
        <begin position="205"/>
        <end position="221"/>
    </location>
</feature>
<evidence type="ECO:0000313" key="3">
    <source>
        <dbReference type="Proteomes" id="UP000193922"/>
    </source>
</evidence>
<keyword evidence="3" id="KW-1185">Reference proteome</keyword>